<proteinExistence type="inferred from homology"/>
<feature type="compositionally biased region" description="Basic and acidic residues" evidence="10">
    <location>
        <begin position="10"/>
        <end position="20"/>
    </location>
</feature>
<dbReference type="GO" id="GO:0004722">
    <property type="term" value="F:protein serine/threonine phosphatase activity"/>
    <property type="evidence" value="ECO:0007669"/>
    <property type="project" value="UniProtKB-EC"/>
</dbReference>
<sequence>MGQTLSEPVTSKDSESCKDSRFKVGSSCMQGWRVTMEDAHTHILSVPDDPDAAFFAVYDGHGGSTIAKHAGNHLHKFVVQQPAYKNGDIPTAFKKAFLEFDYSMLKDEKLKNEVCGTTAVTVLIKGNQLYCGNAGDSRAVACINGKCHPLSFDHKPSNPIELERIKKAGGFVEYNRVNGNLALSRALGDFVFKRNERKLPEEQMVTALPDVEKKTITEDWEFVILACDGIWDVVSNEEACEFIRYPLGTGMEPEKICEELMSACIAPDSHMGGLGCDNMTVVLVCFLHGKSWEQYCSKIASTLEPNLLGYTRRLRASSSDDSSDDNEDAILKEKLDDTIAVALSGSLSIPKSQEDEVVGGELPQQGEEETREETTAVGLGLQDAMQAGDYIHKGKGGQVEVVVGKTALKDTTIPLKEEQAQAVPVAVTNDLLSLLVEEVLDNQQVPIQNEGQLPELTPRPSTRRSKADIQKKPEK</sequence>
<evidence type="ECO:0000313" key="12">
    <source>
        <dbReference type="EMBL" id="ODM96802.1"/>
    </source>
</evidence>
<dbReference type="PROSITE" id="PS51746">
    <property type="entry name" value="PPM_2"/>
    <property type="match status" value="1"/>
</dbReference>
<evidence type="ECO:0000259" key="11">
    <source>
        <dbReference type="PROSITE" id="PS51746"/>
    </source>
</evidence>
<keyword evidence="13" id="KW-1185">Reference proteome</keyword>
<dbReference type="GO" id="GO:0046872">
    <property type="term" value="F:metal ion binding"/>
    <property type="evidence" value="ECO:0007669"/>
    <property type="project" value="UniProtKB-KW"/>
</dbReference>
<evidence type="ECO:0000256" key="8">
    <source>
        <dbReference type="ARBA" id="ARBA00023211"/>
    </source>
</evidence>
<protein>
    <recommendedName>
        <fullName evidence="4">protein-serine/threonine phosphatase</fullName>
        <ecNumber evidence="4">3.1.3.16</ecNumber>
    </recommendedName>
</protein>
<dbReference type="EMBL" id="LJIJ01000502">
    <property type="protein sequence ID" value="ODM96802.1"/>
    <property type="molecule type" value="Genomic_DNA"/>
</dbReference>
<feature type="compositionally biased region" description="Basic and acidic residues" evidence="10">
    <location>
        <begin position="465"/>
        <end position="475"/>
    </location>
</feature>
<feature type="region of interest" description="Disordered" evidence="10">
    <location>
        <begin position="1"/>
        <end position="20"/>
    </location>
</feature>
<evidence type="ECO:0000256" key="7">
    <source>
        <dbReference type="ARBA" id="ARBA00022912"/>
    </source>
</evidence>
<feature type="domain" description="PPM-type phosphatase" evidence="11">
    <location>
        <begin position="23"/>
        <end position="286"/>
    </location>
</feature>
<evidence type="ECO:0000256" key="10">
    <source>
        <dbReference type="SAM" id="MobiDB-lite"/>
    </source>
</evidence>
<name>A0A1D2MV52_ORCCI</name>
<dbReference type="EC" id="3.1.3.16" evidence="4"/>
<dbReference type="FunFam" id="3.60.40.10:FF:000016">
    <property type="entry name" value="Protein phosphatase 2C"/>
    <property type="match status" value="1"/>
</dbReference>
<accession>A0A1D2MV52</accession>
<keyword evidence="8" id="KW-0464">Manganese</keyword>
<dbReference type="AlphaFoldDB" id="A0A1D2MV52"/>
<dbReference type="InterPro" id="IPR001932">
    <property type="entry name" value="PPM-type_phosphatase-like_dom"/>
</dbReference>
<evidence type="ECO:0000313" key="13">
    <source>
        <dbReference type="Proteomes" id="UP000094527"/>
    </source>
</evidence>
<dbReference type="SMART" id="SM00332">
    <property type="entry name" value="PP2Cc"/>
    <property type="match status" value="1"/>
</dbReference>
<evidence type="ECO:0000256" key="9">
    <source>
        <dbReference type="RuleBase" id="RU003465"/>
    </source>
</evidence>
<dbReference type="OMA" id="TITEDWE"/>
<reference evidence="12 13" key="1">
    <citation type="journal article" date="2016" name="Genome Biol. Evol.">
        <title>Gene Family Evolution Reflects Adaptation to Soil Environmental Stressors in the Genome of the Collembolan Orchesella cincta.</title>
        <authorList>
            <person name="Faddeeva-Vakhrusheva A."/>
            <person name="Derks M.F."/>
            <person name="Anvar S.Y."/>
            <person name="Agamennone V."/>
            <person name="Suring W."/>
            <person name="Smit S."/>
            <person name="van Straalen N.M."/>
            <person name="Roelofs D."/>
        </authorList>
    </citation>
    <scope>NUCLEOTIDE SEQUENCE [LARGE SCALE GENOMIC DNA]</scope>
    <source>
        <tissue evidence="12">Mixed pool</tissue>
    </source>
</reference>
<evidence type="ECO:0000256" key="2">
    <source>
        <dbReference type="ARBA" id="ARBA00001946"/>
    </source>
</evidence>
<comment type="similarity">
    <text evidence="3 9">Belongs to the PP2C family.</text>
</comment>
<keyword evidence="7 9" id="KW-0904">Protein phosphatase</keyword>
<dbReference type="PANTHER" id="PTHR13832:SF565">
    <property type="entry name" value="AT28366P-RELATED"/>
    <property type="match status" value="1"/>
</dbReference>
<organism evidence="12 13">
    <name type="scientific">Orchesella cincta</name>
    <name type="common">Springtail</name>
    <name type="synonym">Podura cincta</name>
    <dbReference type="NCBI Taxonomy" id="48709"/>
    <lineage>
        <taxon>Eukaryota</taxon>
        <taxon>Metazoa</taxon>
        <taxon>Ecdysozoa</taxon>
        <taxon>Arthropoda</taxon>
        <taxon>Hexapoda</taxon>
        <taxon>Collembola</taxon>
        <taxon>Entomobryomorpha</taxon>
        <taxon>Entomobryoidea</taxon>
        <taxon>Orchesellidae</taxon>
        <taxon>Orchesellinae</taxon>
        <taxon>Orchesella</taxon>
    </lineage>
</organism>
<evidence type="ECO:0000256" key="6">
    <source>
        <dbReference type="ARBA" id="ARBA00022801"/>
    </source>
</evidence>
<comment type="cofactor">
    <cofactor evidence="2">
        <name>Mg(2+)</name>
        <dbReference type="ChEBI" id="CHEBI:18420"/>
    </cofactor>
</comment>
<feature type="region of interest" description="Disordered" evidence="10">
    <location>
        <begin position="443"/>
        <end position="475"/>
    </location>
</feature>
<comment type="cofactor">
    <cofactor evidence="1">
        <name>Mn(2+)</name>
        <dbReference type="ChEBI" id="CHEBI:29035"/>
    </cofactor>
</comment>
<evidence type="ECO:0000256" key="5">
    <source>
        <dbReference type="ARBA" id="ARBA00022723"/>
    </source>
</evidence>
<dbReference type="PROSITE" id="PS01032">
    <property type="entry name" value="PPM_1"/>
    <property type="match status" value="1"/>
</dbReference>
<keyword evidence="5" id="KW-0479">Metal-binding</keyword>
<dbReference type="OrthoDB" id="10264738at2759"/>
<gene>
    <name evidence="12" type="ORF">Ocin01_09892</name>
</gene>
<dbReference type="STRING" id="48709.A0A1D2MV52"/>
<dbReference type="InterPro" id="IPR015655">
    <property type="entry name" value="PP2C"/>
</dbReference>
<keyword evidence="6 9" id="KW-0378">Hydrolase</keyword>
<evidence type="ECO:0000256" key="3">
    <source>
        <dbReference type="ARBA" id="ARBA00006702"/>
    </source>
</evidence>
<dbReference type="Proteomes" id="UP000094527">
    <property type="component" value="Unassembled WGS sequence"/>
</dbReference>
<dbReference type="CDD" id="cd00143">
    <property type="entry name" value="PP2Cc"/>
    <property type="match status" value="1"/>
</dbReference>
<dbReference type="SUPFAM" id="SSF81606">
    <property type="entry name" value="PP2C-like"/>
    <property type="match status" value="1"/>
</dbReference>
<feature type="region of interest" description="Disordered" evidence="10">
    <location>
        <begin position="352"/>
        <end position="373"/>
    </location>
</feature>
<dbReference type="InterPro" id="IPR000222">
    <property type="entry name" value="PP2C_BS"/>
</dbReference>
<dbReference type="Gene3D" id="3.60.40.10">
    <property type="entry name" value="PPM-type phosphatase domain"/>
    <property type="match status" value="1"/>
</dbReference>
<dbReference type="PANTHER" id="PTHR13832">
    <property type="entry name" value="PROTEIN PHOSPHATASE 2C"/>
    <property type="match status" value="1"/>
</dbReference>
<dbReference type="InterPro" id="IPR036457">
    <property type="entry name" value="PPM-type-like_dom_sf"/>
</dbReference>
<evidence type="ECO:0000256" key="4">
    <source>
        <dbReference type="ARBA" id="ARBA00013081"/>
    </source>
</evidence>
<evidence type="ECO:0000256" key="1">
    <source>
        <dbReference type="ARBA" id="ARBA00001936"/>
    </source>
</evidence>
<dbReference type="Pfam" id="PF00481">
    <property type="entry name" value="PP2C"/>
    <property type="match status" value="1"/>
</dbReference>
<comment type="caution">
    <text evidence="12">The sequence shown here is derived from an EMBL/GenBank/DDBJ whole genome shotgun (WGS) entry which is preliminary data.</text>
</comment>